<feature type="transmembrane region" description="Helical" evidence="1">
    <location>
        <begin position="115"/>
        <end position="138"/>
    </location>
</feature>
<reference evidence="2 3" key="1">
    <citation type="submission" date="2015-12" db="EMBL/GenBank/DDBJ databases">
        <title>The genome of Folsomia candida.</title>
        <authorList>
            <person name="Faddeeva A."/>
            <person name="Derks M.F."/>
            <person name="Anvar Y."/>
            <person name="Smit S."/>
            <person name="Van Straalen N."/>
            <person name="Roelofs D."/>
        </authorList>
    </citation>
    <scope>NUCLEOTIDE SEQUENCE [LARGE SCALE GENOMIC DNA]</scope>
    <source>
        <strain evidence="2 3">VU population</strain>
        <tissue evidence="2">Whole body</tissue>
    </source>
</reference>
<proteinExistence type="predicted"/>
<evidence type="ECO:0000256" key="1">
    <source>
        <dbReference type="SAM" id="Phobius"/>
    </source>
</evidence>
<feature type="transmembrane region" description="Helical" evidence="1">
    <location>
        <begin position="150"/>
        <end position="167"/>
    </location>
</feature>
<name>A0A226CWB1_FOLCA</name>
<comment type="caution">
    <text evidence="2">The sequence shown here is derived from an EMBL/GenBank/DDBJ whole genome shotgun (WGS) entry which is preliminary data.</text>
</comment>
<protein>
    <submittedName>
        <fullName evidence="2">Uncharacterized protein</fullName>
    </submittedName>
</protein>
<feature type="transmembrane region" description="Helical" evidence="1">
    <location>
        <begin position="25"/>
        <end position="49"/>
    </location>
</feature>
<dbReference type="Proteomes" id="UP000198287">
    <property type="component" value="Unassembled WGS sequence"/>
</dbReference>
<evidence type="ECO:0000313" key="3">
    <source>
        <dbReference type="Proteomes" id="UP000198287"/>
    </source>
</evidence>
<evidence type="ECO:0000313" key="2">
    <source>
        <dbReference type="EMBL" id="OXA36904.1"/>
    </source>
</evidence>
<organism evidence="2 3">
    <name type="scientific">Folsomia candida</name>
    <name type="common">Springtail</name>
    <dbReference type="NCBI Taxonomy" id="158441"/>
    <lineage>
        <taxon>Eukaryota</taxon>
        <taxon>Metazoa</taxon>
        <taxon>Ecdysozoa</taxon>
        <taxon>Arthropoda</taxon>
        <taxon>Hexapoda</taxon>
        <taxon>Collembola</taxon>
        <taxon>Entomobryomorpha</taxon>
        <taxon>Isotomoidea</taxon>
        <taxon>Isotomidae</taxon>
        <taxon>Proisotominae</taxon>
        <taxon>Folsomia</taxon>
    </lineage>
</organism>
<dbReference type="AlphaFoldDB" id="A0A226CWB1"/>
<keyword evidence="1" id="KW-1133">Transmembrane helix</keyword>
<keyword evidence="1" id="KW-0812">Transmembrane</keyword>
<keyword evidence="1" id="KW-0472">Membrane</keyword>
<dbReference type="EMBL" id="LNIX01000069">
    <property type="protein sequence ID" value="OXA36904.1"/>
    <property type="molecule type" value="Genomic_DNA"/>
</dbReference>
<accession>A0A226CWB1</accession>
<feature type="transmembrane region" description="Helical" evidence="1">
    <location>
        <begin position="61"/>
        <end position="85"/>
    </location>
</feature>
<keyword evidence="3" id="KW-1185">Reference proteome</keyword>
<gene>
    <name evidence="2" type="ORF">Fcan01_28334</name>
</gene>
<sequence length="235" mass="26806">MPISFNPKSNQFHMTKNTSTNKAQYFSWLLIVFFLFLGCSVGSGGYVVVRQFIKPKVHITMAHIILYSIMCGAVSLVVGIVIYVLKYGEEVVKTVNWLIQFHDYLVHGNDDVTEIIMFAMVLPLPYIPTIATTFGMIANLDVYKFVLENVMPTAVVRTIPVIAYMWVLQIQLMTRIVGKMSVIDLNSGTGPDGTMLKDRTWMSRGKACRERALCRSFYIRSVRSIKQRSMWKLNK</sequence>